<feature type="domain" description="F-BAR" evidence="6">
    <location>
        <begin position="115"/>
        <end position="414"/>
    </location>
</feature>
<comment type="caution">
    <text evidence="7">The sequence shown here is derived from an EMBL/GenBank/DDBJ whole genome shotgun (WGS) entry which is preliminary data.</text>
</comment>
<keyword evidence="2 3" id="KW-0175">Coiled coil</keyword>
<dbReference type="PANTHER" id="PTHR23176:SF134">
    <property type="entry name" value="RHO-TYPE GTPASE-ACTIVATING PROTEIN"/>
    <property type="match status" value="1"/>
</dbReference>
<sequence length="683" mass="75169">MSLRIADEAVSPGSTDGHAIVGSPTATNGPHPFQPHPAQSPTSASTSNSPNVAIQSRPSLSSKSSSSPPRSSTEVDFVGKSSPSATARWRNSLPATQRADVTSSAQSDANTVVEPGFDESVLRALCELDCGVPLLLDRIKQSMISCREASVFFKKRAMLEEEFGRGMQKLAKNTADIYAMNDGKAGSFVNAWQTTMKIHEIVAENRLRFASRLNEMSEELANLAKEVDKNRKATKELASRYERNLQDSEITTEKCKARLDTTMDELARILLQKEGEPAKDSVVQTRTPAGGKRAIGKAVAKGGLLLKGKNPGNIQRQEDDIRNRVQVSSQAYHKSVQETQALRQEYFNLRLPQILRALKECADEIDLGTQYHLTRYAFLFESIVLSDGSTLAPTGIEDGPGIKATIESIDNRSDFKVYMQNYAYAHGGVQRGPRRTGPEHEGFLPPLPQHIDRTNPTPHSANTPSSSHSQLPDRVKPTFGVDLAEQMVRDGVEVPPIMVKCCEAIEKYGISTVGVYRIGGTMSKVTRLKEKLDKDLDTTNLDADEWSSDISNVTSVLKLWLRELPEPLLTMQLHQGFLDAAKIDNDRLRHIRLHERVNDLPDANYATLKYFMGHLHKIVQCEAQNSMSIGNLAIVFGPTLFPATAPHGVNGQDGLVGATIQNKAIETILEHYTDIFVDESEVS</sequence>
<feature type="region of interest" description="Disordered" evidence="4">
    <location>
        <begin position="429"/>
        <end position="474"/>
    </location>
</feature>
<evidence type="ECO:0000259" key="6">
    <source>
        <dbReference type="PROSITE" id="PS51741"/>
    </source>
</evidence>
<accession>A0A9P5MRK5</accession>
<feature type="coiled-coil region" evidence="3">
    <location>
        <begin position="206"/>
        <end position="244"/>
    </location>
</feature>
<dbReference type="InterPro" id="IPR050729">
    <property type="entry name" value="Rho-GAP"/>
</dbReference>
<dbReference type="SUPFAM" id="SSF48350">
    <property type="entry name" value="GTPase activation domain, GAP"/>
    <property type="match status" value="1"/>
</dbReference>
<dbReference type="Gene3D" id="1.20.1270.60">
    <property type="entry name" value="Arfaptin homology (AH) domain/BAR domain"/>
    <property type="match status" value="1"/>
</dbReference>
<dbReference type="AlphaFoldDB" id="A0A9P5MRK5"/>
<gene>
    <name evidence="7" type="ORF">DFH94DRAFT_805586</name>
</gene>
<keyword evidence="8" id="KW-1185">Reference proteome</keyword>
<proteinExistence type="predicted"/>
<feature type="compositionally biased region" description="Polar residues" evidence="4">
    <location>
        <begin position="93"/>
        <end position="109"/>
    </location>
</feature>
<dbReference type="OrthoDB" id="79452at2759"/>
<dbReference type="Pfam" id="PF00611">
    <property type="entry name" value="FCH"/>
    <property type="match status" value="1"/>
</dbReference>
<dbReference type="InterPro" id="IPR000198">
    <property type="entry name" value="RhoGAP_dom"/>
</dbReference>
<feature type="compositionally biased region" description="Polar residues" evidence="4">
    <location>
        <begin position="454"/>
        <end position="470"/>
    </location>
</feature>
<dbReference type="EMBL" id="WHVB01000016">
    <property type="protein sequence ID" value="KAF8475365.1"/>
    <property type="molecule type" value="Genomic_DNA"/>
</dbReference>
<dbReference type="PROSITE" id="PS51741">
    <property type="entry name" value="F_BAR"/>
    <property type="match status" value="1"/>
</dbReference>
<keyword evidence="1" id="KW-0343">GTPase activation</keyword>
<dbReference type="Proteomes" id="UP000759537">
    <property type="component" value="Unassembled WGS sequence"/>
</dbReference>
<feature type="domain" description="Rho-GAP" evidence="5">
    <location>
        <begin position="481"/>
        <end position="676"/>
    </location>
</feature>
<protein>
    <submittedName>
        <fullName evidence="7">RhoGAP-domain-containing protein</fullName>
    </submittedName>
</protein>
<feature type="compositionally biased region" description="Low complexity" evidence="4">
    <location>
        <begin position="36"/>
        <end position="72"/>
    </location>
</feature>
<organism evidence="7 8">
    <name type="scientific">Russula ochroleuca</name>
    <dbReference type="NCBI Taxonomy" id="152965"/>
    <lineage>
        <taxon>Eukaryota</taxon>
        <taxon>Fungi</taxon>
        <taxon>Dikarya</taxon>
        <taxon>Basidiomycota</taxon>
        <taxon>Agaricomycotina</taxon>
        <taxon>Agaricomycetes</taxon>
        <taxon>Russulales</taxon>
        <taxon>Russulaceae</taxon>
        <taxon>Russula</taxon>
    </lineage>
</organism>
<dbReference type="GO" id="GO:0007165">
    <property type="term" value="P:signal transduction"/>
    <property type="evidence" value="ECO:0007669"/>
    <property type="project" value="InterPro"/>
</dbReference>
<evidence type="ECO:0000256" key="3">
    <source>
        <dbReference type="SAM" id="Coils"/>
    </source>
</evidence>
<dbReference type="InterPro" id="IPR031160">
    <property type="entry name" value="F_BAR_dom"/>
</dbReference>
<feature type="region of interest" description="Disordered" evidence="4">
    <location>
        <begin position="1"/>
        <end position="109"/>
    </location>
</feature>
<evidence type="ECO:0000256" key="4">
    <source>
        <dbReference type="SAM" id="MobiDB-lite"/>
    </source>
</evidence>
<evidence type="ECO:0000313" key="7">
    <source>
        <dbReference type="EMBL" id="KAF8475365.1"/>
    </source>
</evidence>
<dbReference type="InterPro" id="IPR008936">
    <property type="entry name" value="Rho_GTPase_activation_prot"/>
</dbReference>
<evidence type="ECO:0000259" key="5">
    <source>
        <dbReference type="PROSITE" id="PS50238"/>
    </source>
</evidence>
<dbReference type="SMART" id="SM00055">
    <property type="entry name" value="FCH"/>
    <property type="match status" value="1"/>
</dbReference>
<dbReference type="SMART" id="SM00324">
    <property type="entry name" value="RhoGAP"/>
    <property type="match status" value="1"/>
</dbReference>
<dbReference type="SUPFAM" id="SSF103657">
    <property type="entry name" value="BAR/IMD domain-like"/>
    <property type="match status" value="1"/>
</dbReference>
<dbReference type="Pfam" id="PF00620">
    <property type="entry name" value="RhoGAP"/>
    <property type="match status" value="1"/>
</dbReference>
<reference evidence="7" key="2">
    <citation type="journal article" date="2020" name="Nat. Commun.">
        <title>Large-scale genome sequencing of mycorrhizal fungi provides insights into the early evolution of symbiotic traits.</title>
        <authorList>
            <person name="Miyauchi S."/>
            <person name="Kiss E."/>
            <person name="Kuo A."/>
            <person name="Drula E."/>
            <person name="Kohler A."/>
            <person name="Sanchez-Garcia M."/>
            <person name="Morin E."/>
            <person name="Andreopoulos B."/>
            <person name="Barry K.W."/>
            <person name="Bonito G."/>
            <person name="Buee M."/>
            <person name="Carver A."/>
            <person name="Chen C."/>
            <person name="Cichocki N."/>
            <person name="Clum A."/>
            <person name="Culley D."/>
            <person name="Crous P.W."/>
            <person name="Fauchery L."/>
            <person name="Girlanda M."/>
            <person name="Hayes R.D."/>
            <person name="Keri Z."/>
            <person name="LaButti K."/>
            <person name="Lipzen A."/>
            <person name="Lombard V."/>
            <person name="Magnuson J."/>
            <person name="Maillard F."/>
            <person name="Murat C."/>
            <person name="Nolan M."/>
            <person name="Ohm R.A."/>
            <person name="Pangilinan J."/>
            <person name="Pereira M.F."/>
            <person name="Perotto S."/>
            <person name="Peter M."/>
            <person name="Pfister S."/>
            <person name="Riley R."/>
            <person name="Sitrit Y."/>
            <person name="Stielow J.B."/>
            <person name="Szollosi G."/>
            <person name="Zifcakova L."/>
            <person name="Stursova M."/>
            <person name="Spatafora J.W."/>
            <person name="Tedersoo L."/>
            <person name="Vaario L.M."/>
            <person name="Yamada A."/>
            <person name="Yan M."/>
            <person name="Wang P."/>
            <person name="Xu J."/>
            <person name="Bruns T."/>
            <person name="Baldrian P."/>
            <person name="Vilgalys R."/>
            <person name="Dunand C."/>
            <person name="Henrissat B."/>
            <person name="Grigoriev I.V."/>
            <person name="Hibbett D."/>
            <person name="Nagy L.G."/>
            <person name="Martin F.M."/>
        </authorList>
    </citation>
    <scope>NUCLEOTIDE SEQUENCE</scope>
    <source>
        <strain evidence="7">Prilba</strain>
    </source>
</reference>
<dbReference type="GO" id="GO:0005096">
    <property type="term" value="F:GTPase activator activity"/>
    <property type="evidence" value="ECO:0007669"/>
    <property type="project" value="UniProtKB-KW"/>
</dbReference>
<dbReference type="InterPro" id="IPR001060">
    <property type="entry name" value="FCH_dom"/>
</dbReference>
<reference evidence="7" key="1">
    <citation type="submission" date="2019-10" db="EMBL/GenBank/DDBJ databases">
        <authorList>
            <consortium name="DOE Joint Genome Institute"/>
            <person name="Kuo A."/>
            <person name="Miyauchi S."/>
            <person name="Kiss E."/>
            <person name="Drula E."/>
            <person name="Kohler A."/>
            <person name="Sanchez-Garcia M."/>
            <person name="Andreopoulos B."/>
            <person name="Barry K.W."/>
            <person name="Bonito G."/>
            <person name="Buee M."/>
            <person name="Carver A."/>
            <person name="Chen C."/>
            <person name="Cichocki N."/>
            <person name="Clum A."/>
            <person name="Culley D."/>
            <person name="Crous P.W."/>
            <person name="Fauchery L."/>
            <person name="Girlanda M."/>
            <person name="Hayes R."/>
            <person name="Keri Z."/>
            <person name="LaButti K."/>
            <person name="Lipzen A."/>
            <person name="Lombard V."/>
            <person name="Magnuson J."/>
            <person name="Maillard F."/>
            <person name="Morin E."/>
            <person name="Murat C."/>
            <person name="Nolan M."/>
            <person name="Ohm R."/>
            <person name="Pangilinan J."/>
            <person name="Pereira M."/>
            <person name="Perotto S."/>
            <person name="Peter M."/>
            <person name="Riley R."/>
            <person name="Sitrit Y."/>
            <person name="Stielow B."/>
            <person name="Szollosi G."/>
            <person name="Zifcakova L."/>
            <person name="Stursova M."/>
            <person name="Spatafora J.W."/>
            <person name="Tedersoo L."/>
            <person name="Vaario L.-M."/>
            <person name="Yamada A."/>
            <person name="Yan M."/>
            <person name="Wang P."/>
            <person name="Xu J."/>
            <person name="Bruns T."/>
            <person name="Baldrian P."/>
            <person name="Vilgalys R."/>
            <person name="Henrissat B."/>
            <person name="Grigoriev I.V."/>
            <person name="Hibbett D."/>
            <person name="Nagy L.G."/>
            <person name="Martin F.M."/>
        </authorList>
    </citation>
    <scope>NUCLEOTIDE SEQUENCE</scope>
    <source>
        <strain evidence="7">Prilba</strain>
    </source>
</reference>
<evidence type="ECO:0000313" key="8">
    <source>
        <dbReference type="Proteomes" id="UP000759537"/>
    </source>
</evidence>
<dbReference type="PANTHER" id="PTHR23176">
    <property type="entry name" value="RHO/RAC/CDC GTPASE-ACTIVATING PROTEIN"/>
    <property type="match status" value="1"/>
</dbReference>
<dbReference type="InterPro" id="IPR027267">
    <property type="entry name" value="AH/BAR_dom_sf"/>
</dbReference>
<evidence type="ECO:0000256" key="1">
    <source>
        <dbReference type="ARBA" id="ARBA00022468"/>
    </source>
</evidence>
<evidence type="ECO:0000256" key="2">
    <source>
        <dbReference type="PROSITE-ProRule" id="PRU01077"/>
    </source>
</evidence>
<dbReference type="Gene3D" id="1.10.555.10">
    <property type="entry name" value="Rho GTPase activation protein"/>
    <property type="match status" value="1"/>
</dbReference>
<dbReference type="GO" id="GO:0005737">
    <property type="term" value="C:cytoplasm"/>
    <property type="evidence" value="ECO:0007669"/>
    <property type="project" value="TreeGrafter"/>
</dbReference>
<name>A0A9P5MRK5_9AGAM</name>
<dbReference type="PROSITE" id="PS50238">
    <property type="entry name" value="RHOGAP"/>
    <property type="match status" value="1"/>
</dbReference>